<evidence type="ECO:0000259" key="10">
    <source>
        <dbReference type="PROSITE" id="PS50011"/>
    </source>
</evidence>
<dbReference type="GO" id="GO:0035556">
    <property type="term" value="P:intracellular signal transduction"/>
    <property type="evidence" value="ECO:0007669"/>
    <property type="project" value="TreeGrafter"/>
</dbReference>
<proteinExistence type="predicted"/>
<dbReference type="PROSITE" id="PS50011">
    <property type="entry name" value="PROTEIN_KINASE_DOM"/>
    <property type="match status" value="1"/>
</dbReference>
<dbReference type="Proteomes" id="UP000037923">
    <property type="component" value="Unassembled WGS sequence"/>
</dbReference>
<dbReference type="GO" id="GO:0005524">
    <property type="term" value="F:ATP binding"/>
    <property type="evidence" value="ECO:0007669"/>
    <property type="project" value="UniProtKB-KW"/>
</dbReference>
<evidence type="ECO:0000256" key="3">
    <source>
        <dbReference type="ARBA" id="ARBA00022679"/>
    </source>
</evidence>
<evidence type="ECO:0000256" key="8">
    <source>
        <dbReference type="ARBA" id="ARBA00048679"/>
    </source>
</evidence>
<evidence type="ECO:0000256" key="7">
    <source>
        <dbReference type="ARBA" id="ARBA00047899"/>
    </source>
</evidence>
<name>A0A0M9G5V6_LEPPY</name>
<feature type="domain" description="Protein kinase" evidence="10">
    <location>
        <begin position="20"/>
        <end position="404"/>
    </location>
</feature>
<keyword evidence="2" id="KW-0723">Serine/threonine-protein kinase</keyword>
<dbReference type="RefSeq" id="XP_015661549.1">
    <property type="nucleotide sequence ID" value="XM_015799947.1"/>
</dbReference>
<comment type="catalytic activity">
    <reaction evidence="8">
        <text>L-seryl-[protein] + ATP = O-phospho-L-seryl-[protein] + ADP + H(+)</text>
        <dbReference type="Rhea" id="RHEA:17989"/>
        <dbReference type="Rhea" id="RHEA-COMP:9863"/>
        <dbReference type="Rhea" id="RHEA-COMP:11604"/>
        <dbReference type="ChEBI" id="CHEBI:15378"/>
        <dbReference type="ChEBI" id="CHEBI:29999"/>
        <dbReference type="ChEBI" id="CHEBI:30616"/>
        <dbReference type="ChEBI" id="CHEBI:83421"/>
        <dbReference type="ChEBI" id="CHEBI:456216"/>
        <dbReference type="EC" id="2.7.11.1"/>
    </reaction>
</comment>
<keyword evidence="5" id="KW-0418">Kinase</keyword>
<protein>
    <recommendedName>
        <fullName evidence="1">non-specific serine/threonine protein kinase</fullName>
        <ecNumber evidence="1">2.7.11.1</ecNumber>
    </recommendedName>
</protein>
<comment type="catalytic activity">
    <reaction evidence="7">
        <text>L-threonyl-[protein] + ATP = O-phospho-L-threonyl-[protein] + ADP + H(+)</text>
        <dbReference type="Rhea" id="RHEA:46608"/>
        <dbReference type="Rhea" id="RHEA-COMP:11060"/>
        <dbReference type="Rhea" id="RHEA-COMP:11605"/>
        <dbReference type="ChEBI" id="CHEBI:15378"/>
        <dbReference type="ChEBI" id="CHEBI:30013"/>
        <dbReference type="ChEBI" id="CHEBI:30616"/>
        <dbReference type="ChEBI" id="CHEBI:61977"/>
        <dbReference type="ChEBI" id="CHEBI:456216"/>
        <dbReference type="EC" id="2.7.11.1"/>
    </reaction>
</comment>
<feature type="compositionally biased region" description="Acidic residues" evidence="9">
    <location>
        <begin position="600"/>
        <end position="609"/>
    </location>
</feature>
<keyword evidence="3" id="KW-0808">Transferase</keyword>
<keyword evidence="12" id="KW-1185">Reference proteome</keyword>
<comment type="caution">
    <text evidence="11">The sequence shown here is derived from an EMBL/GenBank/DDBJ whole genome shotgun (WGS) entry which is preliminary data.</text>
</comment>
<dbReference type="PANTHER" id="PTHR24356:SF228">
    <property type="entry name" value="NON-SPECIFIC SERINE_THREONINE PROTEIN KINASE"/>
    <property type="match status" value="1"/>
</dbReference>
<dbReference type="InterPro" id="IPR000719">
    <property type="entry name" value="Prot_kinase_dom"/>
</dbReference>
<accession>A0A0M9G5V6</accession>
<feature type="compositionally biased region" description="Polar residues" evidence="9">
    <location>
        <begin position="568"/>
        <end position="598"/>
    </location>
</feature>
<dbReference type="GeneID" id="26903107"/>
<evidence type="ECO:0000256" key="9">
    <source>
        <dbReference type="SAM" id="MobiDB-lite"/>
    </source>
</evidence>
<sequence>MSASPLSSACVQFLPEQLSLSAGTPVGSGAISHVVQCRLRSAGHPSLPVVVKIVSKLQVLQQGKVQSVMNEKAALLRLGPHPYIARLYGTSQSEDELYYVLEWLPHGDLLQHIRRTHLQRVREYNNQSNAADSNSSSSASARVTSIPTSSNALRCLDFHDIRLITAQLITALACASAKGVVLRDLKPENVAFDEKYRACLLDFDTVDLGGSAVVPETNNGVACPPPCEGAAYVVDGEPDREGKHRRTCTSPQALPAAAPPRRRLTVSEIQSMRKRSASFCGTAQYVSPEMVGECKWSFSSDLWALGALVYEMAYGTHLFAGMSQFEVLKKVIQGDYLARANLFPAIDFNGSVSNDGSGGACQDNFAALVDFIRQLLNIDPSKRLGVNRETHRFDEAALRGHAVFGGFAWEQVDEQLHTFRARAFPASCTSVTSSALSAASHGRSACDKANKRRNSDSETDLQDERSIAAAAAVAKVALAALEEASVDPSPSLAALYHVKPFNDPSYAEYVYKATADANFFEKCFVDKTKEAAIHVEGMKDEPATEAAIATNDASSSSASAAGKMYLASSQSTNGSTAAEKTDTATRSSGGCNADTNPTADVEEESDVVDDVGMHYAGQHAHPDFQA</sequence>
<reference evidence="11 12" key="1">
    <citation type="submission" date="2015-07" db="EMBL/GenBank/DDBJ databases">
        <title>High-quality genome of monoxenous trypanosomatid Leptomonas pyrrhocoris.</title>
        <authorList>
            <person name="Flegontov P."/>
            <person name="Butenko A."/>
            <person name="Firsov S."/>
            <person name="Vlcek C."/>
            <person name="Logacheva M.D."/>
            <person name="Field M."/>
            <person name="Filatov D."/>
            <person name="Flegontova O."/>
            <person name="Gerasimov E."/>
            <person name="Jackson A.P."/>
            <person name="Kelly S."/>
            <person name="Opperdoes F."/>
            <person name="O'Reilly A."/>
            <person name="Votypka J."/>
            <person name="Yurchenko V."/>
            <person name="Lukes J."/>
        </authorList>
    </citation>
    <scope>NUCLEOTIDE SEQUENCE [LARGE SCALE GENOMIC DNA]</scope>
    <source>
        <strain evidence="11">H10</strain>
    </source>
</reference>
<organism evidence="11 12">
    <name type="scientific">Leptomonas pyrrhocoris</name>
    <name type="common">Firebug parasite</name>
    <dbReference type="NCBI Taxonomy" id="157538"/>
    <lineage>
        <taxon>Eukaryota</taxon>
        <taxon>Discoba</taxon>
        <taxon>Euglenozoa</taxon>
        <taxon>Kinetoplastea</taxon>
        <taxon>Metakinetoplastina</taxon>
        <taxon>Trypanosomatida</taxon>
        <taxon>Trypanosomatidae</taxon>
        <taxon>Leishmaniinae</taxon>
        <taxon>Leptomonas</taxon>
    </lineage>
</organism>
<dbReference type="InterPro" id="IPR011009">
    <property type="entry name" value="Kinase-like_dom_sf"/>
</dbReference>
<dbReference type="EMBL" id="LGTL01000004">
    <property type="protein sequence ID" value="KPA83110.1"/>
    <property type="molecule type" value="Genomic_DNA"/>
</dbReference>
<dbReference type="PANTHER" id="PTHR24356">
    <property type="entry name" value="SERINE/THREONINE-PROTEIN KINASE"/>
    <property type="match status" value="1"/>
</dbReference>
<gene>
    <name evidence="11" type="ORF">ABB37_02816</name>
</gene>
<dbReference type="Gene3D" id="1.10.510.10">
    <property type="entry name" value="Transferase(Phosphotransferase) domain 1"/>
    <property type="match status" value="1"/>
</dbReference>
<dbReference type="AlphaFoldDB" id="A0A0M9G5V6"/>
<dbReference type="InterPro" id="IPR050236">
    <property type="entry name" value="Ser_Thr_kinase_AGC"/>
</dbReference>
<dbReference type="SMART" id="SM00220">
    <property type="entry name" value="S_TKc"/>
    <property type="match status" value="1"/>
</dbReference>
<evidence type="ECO:0000313" key="11">
    <source>
        <dbReference type="EMBL" id="KPA83110.1"/>
    </source>
</evidence>
<feature type="region of interest" description="Disordered" evidence="9">
    <location>
        <begin position="568"/>
        <end position="626"/>
    </location>
</feature>
<dbReference type="Gene3D" id="3.30.200.20">
    <property type="entry name" value="Phosphorylase Kinase, domain 1"/>
    <property type="match status" value="1"/>
</dbReference>
<dbReference type="Pfam" id="PF00069">
    <property type="entry name" value="Pkinase"/>
    <property type="match status" value="2"/>
</dbReference>
<dbReference type="GO" id="GO:0004674">
    <property type="term" value="F:protein serine/threonine kinase activity"/>
    <property type="evidence" value="ECO:0007669"/>
    <property type="project" value="UniProtKB-KW"/>
</dbReference>
<evidence type="ECO:0000256" key="2">
    <source>
        <dbReference type="ARBA" id="ARBA00022527"/>
    </source>
</evidence>
<evidence type="ECO:0000256" key="1">
    <source>
        <dbReference type="ARBA" id="ARBA00012513"/>
    </source>
</evidence>
<keyword evidence="4" id="KW-0547">Nucleotide-binding</keyword>
<evidence type="ECO:0000313" key="12">
    <source>
        <dbReference type="Proteomes" id="UP000037923"/>
    </source>
</evidence>
<dbReference type="EC" id="2.7.11.1" evidence="1"/>
<dbReference type="OMA" id="GECKWSF"/>
<dbReference type="VEuPathDB" id="TriTrypDB:LpyrH10_04_3660"/>
<dbReference type="OrthoDB" id="347657at2759"/>
<evidence type="ECO:0000256" key="4">
    <source>
        <dbReference type="ARBA" id="ARBA00022741"/>
    </source>
</evidence>
<evidence type="ECO:0000256" key="6">
    <source>
        <dbReference type="ARBA" id="ARBA00022840"/>
    </source>
</evidence>
<dbReference type="SUPFAM" id="SSF56112">
    <property type="entry name" value="Protein kinase-like (PK-like)"/>
    <property type="match status" value="1"/>
</dbReference>
<evidence type="ECO:0000256" key="5">
    <source>
        <dbReference type="ARBA" id="ARBA00022777"/>
    </source>
</evidence>
<keyword evidence="6" id="KW-0067">ATP-binding</keyword>